<keyword evidence="1" id="KW-0732">Signal</keyword>
<proteinExistence type="predicted"/>
<feature type="chain" id="PRO_5044332589" evidence="1">
    <location>
        <begin position="19"/>
        <end position="254"/>
    </location>
</feature>
<protein>
    <submittedName>
        <fullName evidence="2">Uncharacterized protein</fullName>
    </submittedName>
</protein>
<reference evidence="2" key="1">
    <citation type="submission" date="2024-07" db="EMBL/GenBank/DDBJ databases">
        <authorList>
            <person name="Pedron J."/>
        </authorList>
    </citation>
    <scope>NUCLEOTIDE SEQUENCE</scope>
    <source>
        <strain evidence="2">A642-S2-A17</strain>
    </source>
</reference>
<dbReference type="AlphaFoldDB" id="A0AB39IKX9"/>
<accession>A0AB39IKX9</accession>
<organism evidence="2">
    <name type="scientific">Dickeya oryzae</name>
    <dbReference type="NCBI Taxonomy" id="1240404"/>
    <lineage>
        <taxon>Bacteria</taxon>
        <taxon>Pseudomonadati</taxon>
        <taxon>Pseudomonadota</taxon>
        <taxon>Gammaproteobacteria</taxon>
        <taxon>Enterobacterales</taxon>
        <taxon>Pectobacteriaceae</taxon>
        <taxon>Dickeya</taxon>
    </lineage>
</organism>
<name>A0AB39IKX9_9GAMM</name>
<dbReference type="RefSeq" id="WP_226099431.1">
    <property type="nucleotide sequence ID" value="NZ_CP162411.1"/>
</dbReference>
<evidence type="ECO:0000313" key="2">
    <source>
        <dbReference type="EMBL" id="XDL16330.1"/>
    </source>
</evidence>
<feature type="signal peptide" evidence="1">
    <location>
        <begin position="1"/>
        <end position="18"/>
    </location>
</feature>
<evidence type="ECO:0000256" key="1">
    <source>
        <dbReference type="SAM" id="SignalP"/>
    </source>
</evidence>
<dbReference type="EMBL" id="CP162411">
    <property type="protein sequence ID" value="XDL16330.1"/>
    <property type="molecule type" value="Genomic_DNA"/>
</dbReference>
<gene>
    <name evidence="2" type="ORF">LF923_0008875</name>
</gene>
<sequence length="254" mass="29355">MKKIIFLLTFLFIGVAQANCNENLKGLRPKQKAQNYIVNQKTFFYLNPLKKEYKKGLFLIPGDEFSGYLVFQDLTFGRYIRKNGEVVMGWLKSDTLKDATTSQENNLSEHDFNIYSPIGSIPLGQPYEKISSQWDKCLNSPAEIGGVVSYNNMYYKYSDYYADGLMIILSNFDYDKKGLDFDTYRITQVTISNSNYLTSRGMSVGMTKEEVINRYGEPSEKNKNAIVYNYKNYALQFKLKFGKVTEIVMDENFL</sequence>